<feature type="region of interest" description="Disordered" evidence="1">
    <location>
        <begin position="87"/>
        <end position="115"/>
    </location>
</feature>
<dbReference type="EMBL" id="JBHUDO010000001">
    <property type="protein sequence ID" value="MFD1644135.1"/>
    <property type="molecule type" value="Genomic_DNA"/>
</dbReference>
<organism evidence="3 4">
    <name type="scientific">Haloarchaeobius litoreus</name>
    <dbReference type="NCBI Taxonomy" id="755306"/>
    <lineage>
        <taxon>Archaea</taxon>
        <taxon>Methanobacteriati</taxon>
        <taxon>Methanobacteriota</taxon>
        <taxon>Stenosarchaea group</taxon>
        <taxon>Halobacteria</taxon>
        <taxon>Halobacteriales</taxon>
        <taxon>Halorubellaceae</taxon>
        <taxon>Haloarchaeobius</taxon>
    </lineage>
</organism>
<protein>
    <recommendedName>
        <fullName evidence="2">DUF6199 domain-containing protein</fullName>
    </recommendedName>
</protein>
<comment type="caution">
    <text evidence="3">The sequence shown here is derived from an EMBL/GenBank/DDBJ whole genome shotgun (WGS) entry which is preliminary data.</text>
</comment>
<reference evidence="3 4" key="1">
    <citation type="journal article" date="2019" name="Int. J. Syst. Evol. Microbiol.">
        <title>The Global Catalogue of Microorganisms (GCM) 10K type strain sequencing project: providing services to taxonomists for standard genome sequencing and annotation.</title>
        <authorList>
            <consortium name="The Broad Institute Genomics Platform"/>
            <consortium name="The Broad Institute Genome Sequencing Center for Infectious Disease"/>
            <person name="Wu L."/>
            <person name="Ma J."/>
        </authorList>
    </citation>
    <scope>NUCLEOTIDE SEQUENCE [LARGE SCALE GENOMIC DNA]</scope>
    <source>
        <strain evidence="3 4">CGMCC 1.10390</strain>
    </source>
</reference>
<evidence type="ECO:0000313" key="4">
    <source>
        <dbReference type="Proteomes" id="UP001597034"/>
    </source>
</evidence>
<feature type="compositionally biased region" description="Acidic residues" evidence="1">
    <location>
        <begin position="91"/>
        <end position="115"/>
    </location>
</feature>
<dbReference type="Proteomes" id="UP001597034">
    <property type="component" value="Unassembled WGS sequence"/>
</dbReference>
<feature type="domain" description="DUF6199" evidence="2">
    <location>
        <begin position="14"/>
        <end position="77"/>
    </location>
</feature>
<evidence type="ECO:0000259" key="2">
    <source>
        <dbReference type="Pfam" id="PF19701"/>
    </source>
</evidence>
<dbReference type="RefSeq" id="WP_256399418.1">
    <property type="nucleotide sequence ID" value="NZ_JANHJR010000002.1"/>
</dbReference>
<keyword evidence="4" id="KW-1185">Reference proteome</keyword>
<dbReference type="Pfam" id="PF19701">
    <property type="entry name" value="DUF6199"/>
    <property type="match status" value="1"/>
</dbReference>
<evidence type="ECO:0000313" key="3">
    <source>
        <dbReference type="EMBL" id="MFD1644135.1"/>
    </source>
</evidence>
<accession>A0ABD6DFL0</accession>
<gene>
    <name evidence="3" type="ORF">ACFSBL_00395</name>
</gene>
<evidence type="ECO:0000256" key="1">
    <source>
        <dbReference type="SAM" id="MobiDB-lite"/>
    </source>
</evidence>
<dbReference type="AlphaFoldDB" id="A0ABD6DFL0"/>
<name>A0ABD6DFL0_9EURY</name>
<sequence>MGMLGSPKLRKAIAAATAAQGLLSLLFPKRMAKLGSRLLLGMSYENTRELEPRDWYVDSTRASGLGMLVGGLFGYILADRAGDSAAAAAVEEAEEEEADGDDEDDDGPVMVDIDE</sequence>
<dbReference type="InterPro" id="IPR045679">
    <property type="entry name" value="DUF6199"/>
</dbReference>
<proteinExistence type="predicted"/>